<dbReference type="EMBL" id="LIZX01000071">
    <property type="protein sequence ID" value="KPJ66819.1"/>
    <property type="molecule type" value="Genomic_DNA"/>
</dbReference>
<gene>
    <name evidence="1" type="ORF">AMJ44_07795</name>
</gene>
<comment type="caution">
    <text evidence="1">The sequence shown here is derived from an EMBL/GenBank/DDBJ whole genome shotgun (WGS) entry which is preliminary data.</text>
</comment>
<dbReference type="Proteomes" id="UP000051861">
    <property type="component" value="Unassembled WGS sequence"/>
</dbReference>
<name>A0A0S7XX30_UNCSA</name>
<protein>
    <recommendedName>
        <fullName evidence="3">DUF3108 domain-containing protein</fullName>
    </recommendedName>
</protein>
<reference evidence="1 2" key="1">
    <citation type="journal article" date="2015" name="Microbiome">
        <title>Genomic resolution of linkages in carbon, nitrogen, and sulfur cycling among widespread estuary sediment bacteria.</title>
        <authorList>
            <person name="Baker B.J."/>
            <person name="Lazar C.S."/>
            <person name="Teske A.P."/>
            <person name="Dick G.J."/>
        </authorList>
    </citation>
    <scope>NUCLEOTIDE SEQUENCE [LARGE SCALE GENOMIC DNA]</scope>
    <source>
        <strain evidence="1">DG_54_3</strain>
    </source>
</reference>
<evidence type="ECO:0000313" key="1">
    <source>
        <dbReference type="EMBL" id="KPJ66819.1"/>
    </source>
</evidence>
<organism evidence="1 2">
    <name type="scientific">candidate division WOR-1 bacterium DG_54_3</name>
    <dbReference type="NCBI Taxonomy" id="1703775"/>
    <lineage>
        <taxon>Bacteria</taxon>
        <taxon>Bacillati</taxon>
        <taxon>Saganbacteria</taxon>
    </lineage>
</organism>
<evidence type="ECO:0000313" key="2">
    <source>
        <dbReference type="Proteomes" id="UP000051861"/>
    </source>
</evidence>
<dbReference type="AlphaFoldDB" id="A0A0S7XX30"/>
<evidence type="ECO:0008006" key="3">
    <source>
        <dbReference type="Google" id="ProtNLM"/>
    </source>
</evidence>
<accession>A0A0S7XX30</accession>
<proteinExistence type="predicted"/>
<sequence length="232" mass="25656">MFSHKFFTCVLLLVAFLLIFSQTEPLVAQVPGILGLPKMSAEFKMPKVGTYVKYKSTNEKTKTESILKLSIVGQEKLEGEGEFFWYEIEQTEPKTGGVTIIKMLISGDPKDQGTVKRMIFKSGKEPANELPQAFVNLMNQVPKDTTKAVEPKPKKLGTEKIETKMGTFKCAHTQSVSPYNQVTDSWTHAEVPMFGIVKSTSGSNTLVLLEHGTGAVTAIKEKPKVLEMPGQK</sequence>